<gene>
    <name evidence="2" type="ORF">OCU04_002552</name>
</gene>
<accession>A0A9X0DQB3</accession>
<evidence type="ECO:0000313" key="2">
    <source>
        <dbReference type="EMBL" id="KAJ8068868.1"/>
    </source>
</evidence>
<reference evidence="2" key="1">
    <citation type="submission" date="2022-11" db="EMBL/GenBank/DDBJ databases">
        <title>Genome Resource of Sclerotinia nivalis Strain SnTB1, a Plant Pathogen Isolated from American Ginseng.</title>
        <authorList>
            <person name="Fan S."/>
        </authorList>
    </citation>
    <scope>NUCLEOTIDE SEQUENCE</scope>
    <source>
        <strain evidence="2">SnTB1</strain>
    </source>
</reference>
<evidence type="ECO:0000256" key="1">
    <source>
        <dbReference type="SAM" id="Phobius"/>
    </source>
</evidence>
<feature type="transmembrane region" description="Helical" evidence="1">
    <location>
        <begin position="93"/>
        <end position="115"/>
    </location>
</feature>
<dbReference type="Proteomes" id="UP001152300">
    <property type="component" value="Unassembled WGS sequence"/>
</dbReference>
<dbReference type="OrthoDB" id="3559813at2759"/>
<keyword evidence="3" id="KW-1185">Reference proteome</keyword>
<organism evidence="2 3">
    <name type="scientific">Sclerotinia nivalis</name>
    <dbReference type="NCBI Taxonomy" id="352851"/>
    <lineage>
        <taxon>Eukaryota</taxon>
        <taxon>Fungi</taxon>
        <taxon>Dikarya</taxon>
        <taxon>Ascomycota</taxon>
        <taxon>Pezizomycotina</taxon>
        <taxon>Leotiomycetes</taxon>
        <taxon>Helotiales</taxon>
        <taxon>Sclerotiniaceae</taxon>
        <taxon>Sclerotinia</taxon>
    </lineage>
</organism>
<name>A0A9X0DQB3_9HELO</name>
<evidence type="ECO:0000313" key="3">
    <source>
        <dbReference type="Proteomes" id="UP001152300"/>
    </source>
</evidence>
<protein>
    <submittedName>
        <fullName evidence="2">Uncharacterized protein</fullName>
    </submittedName>
</protein>
<sequence length="136" mass="14106">MAPIPVSRAGAALVAAAAISSSFSSSSSSDSPTTPIIASTVTSILQKCSLTSLSDITDKNAARKLHCLAELSESAIDKAYARAFFAQPFTSKAIFSIVLIILFGLMALMALMGLLSVGESVVTCCGERRSKEQTKG</sequence>
<proteinExistence type="predicted"/>
<dbReference type="AlphaFoldDB" id="A0A9X0DQB3"/>
<keyword evidence="1" id="KW-0472">Membrane</keyword>
<dbReference type="EMBL" id="JAPEIS010000002">
    <property type="protein sequence ID" value="KAJ8068868.1"/>
    <property type="molecule type" value="Genomic_DNA"/>
</dbReference>
<comment type="caution">
    <text evidence="2">The sequence shown here is derived from an EMBL/GenBank/DDBJ whole genome shotgun (WGS) entry which is preliminary data.</text>
</comment>
<keyword evidence="1" id="KW-1133">Transmembrane helix</keyword>
<keyword evidence="1" id="KW-0812">Transmembrane</keyword>